<dbReference type="InterPro" id="IPR007887">
    <property type="entry name" value="MecA_N"/>
</dbReference>
<dbReference type="InterPro" id="IPR001460">
    <property type="entry name" value="PCN-bd_Tpept"/>
</dbReference>
<organism evidence="14 15">
    <name type="scientific">Microlunatus panaciterrae</name>
    <dbReference type="NCBI Taxonomy" id="400768"/>
    <lineage>
        <taxon>Bacteria</taxon>
        <taxon>Bacillati</taxon>
        <taxon>Actinomycetota</taxon>
        <taxon>Actinomycetes</taxon>
        <taxon>Propionibacteriales</taxon>
        <taxon>Propionibacteriaceae</taxon>
        <taxon>Microlunatus</taxon>
    </lineage>
</organism>
<dbReference type="Pfam" id="PF03717">
    <property type="entry name" value="PBP_dimer"/>
    <property type="match status" value="1"/>
</dbReference>
<accession>A0ABS2RN14</accession>
<gene>
    <name evidence="14" type="ORF">JOE57_003312</name>
</gene>
<dbReference type="PROSITE" id="PS00337">
    <property type="entry name" value="BETA_LACTAMASE_D"/>
    <property type="match status" value="1"/>
</dbReference>
<comment type="subcellular location">
    <subcellularLocation>
        <location evidence="1">Membrane</location>
    </subcellularLocation>
</comment>
<feature type="domain" description="Penicillin-binding protein transpeptidase" evidence="11">
    <location>
        <begin position="386"/>
        <end position="659"/>
    </location>
</feature>
<feature type="domain" description="NTF2-like N-terminal transpeptidase" evidence="13">
    <location>
        <begin position="47"/>
        <end position="154"/>
    </location>
</feature>
<dbReference type="InterPro" id="IPR012338">
    <property type="entry name" value="Beta-lactam/transpept-like"/>
</dbReference>
<keyword evidence="6 9" id="KW-0378">Hydrolase</keyword>
<dbReference type="SUPFAM" id="SSF56519">
    <property type="entry name" value="Penicillin binding protein dimerisation domain"/>
    <property type="match status" value="1"/>
</dbReference>
<evidence type="ECO:0000259" key="11">
    <source>
        <dbReference type="Pfam" id="PF00905"/>
    </source>
</evidence>
<proteinExistence type="inferred from homology"/>
<dbReference type="Pfam" id="PF00905">
    <property type="entry name" value="Transpeptidase"/>
    <property type="match status" value="1"/>
</dbReference>
<dbReference type="SUPFAM" id="SSF56601">
    <property type="entry name" value="beta-lactamase/transpeptidase-like"/>
    <property type="match status" value="1"/>
</dbReference>
<keyword evidence="7" id="KW-0472">Membrane</keyword>
<evidence type="ECO:0000256" key="3">
    <source>
        <dbReference type="ARBA" id="ARBA00007898"/>
    </source>
</evidence>
<evidence type="ECO:0000256" key="6">
    <source>
        <dbReference type="ARBA" id="ARBA00022801"/>
    </source>
</evidence>
<evidence type="ECO:0000313" key="14">
    <source>
        <dbReference type="EMBL" id="MBM7800391.1"/>
    </source>
</evidence>
<name>A0ABS2RN14_9ACTN</name>
<keyword evidence="8 9" id="KW-0046">Antibiotic resistance</keyword>
<evidence type="ECO:0000256" key="9">
    <source>
        <dbReference type="RuleBase" id="RU361140"/>
    </source>
</evidence>
<evidence type="ECO:0000259" key="12">
    <source>
        <dbReference type="Pfam" id="PF03717"/>
    </source>
</evidence>
<evidence type="ECO:0000256" key="2">
    <source>
        <dbReference type="ARBA" id="ARBA00007171"/>
    </source>
</evidence>
<dbReference type="PANTHER" id="PTHR30627:SF24">
    <property type="entry name" value="PENICILLIN-BINDING PROTEIN 4B"/>
    <property type="match status" value="1"/>
</dbReference>
<feature type="domain" description="Penicillin-binding protein dimerisation" evidence="12">
    <location>
        <begin position="162"/>
        <end position="318"/>
    </location>
</feature>
<dbReference type="Proteomes" id="UP000704762">
    <property type="component" value="Unassembled WGS sequence"/>
</dbReference>
<comment type="caution">
    <text evidence="14">The sequence shown here is derived from an EMBL/GenBank/DDBJ whole genome shotgun (WGS) entry which is preliminary data.</text>
</comment>
<keyword evidence="5" id="KW-0732">Signal</keyword>
<dbReference type="Gene3D" id="3.90.1310.10">
    <property type="entry name" value="Penicillin-binding protein 2a (Domain 2)"/>
    <property type="match status" value="1"/>
</dbReference>
<dbReference type="EMBL" id="JAFBCF010000001">
    <property type="protein sequence ID" value="MBM7800391.1"/>
    <property type="molecule type" value="Genomic_DNA"/>
</dbReference>
<dbReference type="InterPro" id="IPR005311">
    <property type="entry name" value="PBP_dimer"/>
</dbReference>
<evidence type="ECO:0000256" key="1">
    <source>
        <dbReference type="ARBA" id="ARBA00004370"/>
    </source>
</evidence>
<evidence type="ECO:0000256" key="7">
    <source>
        <dbReference type="ARBA" id="ARBA00023136"/>
    </source>
</evidence>
<keyword evidence="15" id="KW-1185">Reference proteome</keyword>
<protein>
    <recommendedName>
        <fullName evidence="4 9">Beta-lactamase</fullName>
        <ecNumber evidence="4 9">3.5.2.6</ecNumber>
    </recommendedName>
</protein>
<comment type="similarity">
    <text evidence="3 9">Belongs to the class-D beta-lactamase family.</text>
</comment>
<sequence>MTDTPLKGPMFQTRRSLAVLLISVMIVLAGCTGKGGAPDKPTNSNTAEQAAADLARALSAEDVSSLSVSGTTSEEADRQLTVVTAGMRSAKPTFRVASVTTDGAASAVALNVSWAIPGLQQPWTYDSSAQLVDEGDLWKVRWQPSIVHPDLDGNNRLVQRRTPASRGEVLDGSGHPIVTSRDVWRIGIDKTQVRAERAAASAVELAKLVGIDAKTYAARVKAAGAQAFVEAIVLRDGSPDLPSDKQLARIDGAIAVGSTRMLAPTREFAQAILGSVGEASKEIVDSSGGKIVAGDQVGLSGLQRRYDEQLRGTPGVAVQVTPVEDSTTPSPSPSGTPTPSASATPTRPVTVFETKPVDGKPLRLTLDTDLQRAAEKILSDVKPASAIVALRPSTGEVLVAASGPGSKGQATATTGQYPPGSTFKIASSLALLRSGLKPSSPVSCPRTVTVDGKKFKNYSDYPSSSLGRITLRTAVAQSCNTAFIGQYDRLDDGALAEAAASLGVGTDYDVGFPAYFGSVPEDTSKTGRAAAMIGQGKVQASPLAMAAVAASVEAGKTVIPHLVDGHQASSTAKPLTSAEARQLKQLMGAVVSDGSGRFLSSLSGPPVIAKTGTAEYGTKEPFRTHAWMIAGQGDLAVAVFVGDGQSGSRTAGPLLKKFLQRAQ</sequence>
<keyword evidence="14" id="KW-0132">Cell division</keyword>
<comment type="catalytic activity">
    <reaction evidence="9">
        <text>a beta-lactam + H2O = a substituted beta-amino acid</text>
        <dbReference type="Rhea" id="RHEA:20401"/>
        <dbReference type="ChEBI" id="CHEBI:15377"/>
        <dbReference type="ChEBI" id="CHEBI:35627"/>
        <dbReference type="ChEBI" id="CHEBI:140347"/>
        <dbReference type="EC" id="3.5.2.6"/>
    </reaction>
</comment>
<feature type="region of interest" description="Disordered" evidence="10">
    <location>
        <begin position="320"/>
        <end position="349"/>
    </location>
</feature>
<evidence type="ECO:0000256" key="8">
    <source>
        <dbReference type="ARBA" id="ARBA00023251"/>
    </source>
</evidence>
<dbReference type="GO" id="GO:0051301">
    <property type="term" value="P:cell division"/>
    <property type="evidence" value="ECO:0007669"/>
    <property type="project" value="UniProtKB-KW"/>
</dbReference>
<dbReference type="PROSITE" id="PS51257">
    <property type="entry name" value="PROKAR_LIPOPROTEIN"/>
    <property type="match status" value="1"/>
</dbReference>
<dbReference type="Pfam" id="PF05223">
    <property type="entry name" value="MecA_N"/>
    <property type="match status" value="1"/>
</dbReference>
<dbReference type="PANTHER" id="PTHR30627">
    <property type="entry name" value="PEPTIDOGLYCAN D,D-TRANSPEPTIDASE"/>
    <property type="match status" value="1"/>
</dbReference>
<keyword evidence="14" id="KW-0131">Cell cycle</keyword>
<dbReference type="InterPro" id="IPR002137">
    <property type="entry name" value="Beta-lactam_class-D_AS"/>
</dbReference>
<dbReference type="InterPro" id="IPR050515">
    <property type="entry name" value="Beta-lactam/transpept"/>
</dbReference>
<evidence type="ECO:0000313" key="15">
    <source>
        <dbReference type="Proteomes" id="UP000704762"/>
    </source>
</evidence>
<dbReference type="Gene3D" id="3.40.710.10">
    <property type="entry name" value="DD-peptidase/beta-lactamase superfamily"/>
    <property type="match status" value="1"/>
</dbReference>
<comment type="similarity">
    <text evidence="2">Belongs to the transpeptidase family.</text>
</comment>
<evidence type="ECO:0000256" key="10">
    <source>
        <dbReference type="SAM" id="MobiDB-lite"/>
    </source>
</evidence>
<dbReference type="EC" id="3.5.2.6" evidence="4 9"/>
<evidence type="ECO:0000256" key="4">
    <source>
        <dbReference type="ARBA" id="ARBA00012865"/>
    </source>
</evidence>
<evidence type="ECO:0000256" key="5">
    <source>
        <dbReference type="ARBA" id="ARBA00022729"/>
    </source>
</evidence>
<reference evidence="14 15" key="1">
    <citation type="submission" date="2021-01" db="EMBL/GenBank/DDBJ databases">
        <title>Sequencing the genomes of 1000 actinobacteria strains.</title>
        <authorList>
            <person name="Klenk H.-P."/>
        </authorList>
    </citation>
    <scope>NUCLEOTIDE SEQUENCE [LARGE SCALE GENOMIC DNA]</scope>
    <source>
        <strain evidence="14 15">DSM 18662</strain>
    </source>
</reference>
<dbReference type="InterPro" id="IPR036138">
    <property type="entry name" value="PBP_dimer_sf"/>
</dbReference>
<dbReference type="RefSeq" id="WP_204919706.1">
    <property type="nucleotide sequence ID" value="NZ_BAAAQP010000003.1"/>
</dbReference>
<evidence type="ECO:0000259" key="13">
    <source>
        <dbReference type="Pfam" id="PF05223"/>
    </source>
</evidence>
<feature type="compositionally biased region" description="Low complexity" evidence="10">
    <location>
        <begin position="337"/>
        <end position="346"/>
    </location>
</feature>